<dbReference type="Gene3D" id="2.160.10.10">
    <property type="entry name" value="Hexapeptide repeat proteins"/>
    <property type="match status" value="1"/>
</dbReference>
<dbReference type="PATRIC" id="fig|999432.5.peg.2314"/>
<reference evidence="2" key="1">
    <citation type="submission" date="2012-01" db="EMBL/GenBank/DDBJ databases">
        <title>The Genome Sequence of Treponema denticola H-22.</title>
        <authorList>
            <consortium name="The Broad Institute Genome Sequencing Platform"/>
            <person name="Earl A."/>
            <person name="Ward D."/>
            <person name="Feldgarden M."/>
            <person name="Gevers D."/>
            <person name="Blanton J.M."/>
            <person name="Fenno C.J."/>
            <person name="Baranova O.V."/>
            <person name="Mathney J."/>
            <person name="Dewhirst F.E."/>
            <person name="Izard J."/>
            <person name="Young S.K."/>
            <person name="Zeng Q."/>
            <person name="Gargeya S."/>
            <person name="Fitzgerald M."/>
            <person name="Haas B."/>
            <person name="Abouelleil A."/>
            <person name="Alvarado L."/>
            <person name="Arachchi H.M."/>
            <person name="Berlin A."/>
            <person name="Chapman S.B."/>
            <person name="Gearin G."/>
            <person name="Goldberg J."/>
            <person name="Griggs A."/>
            <person name="Gujja S."/>
            <person name="Hansen M."/>
            <person name="Heiman D."/>
            <person name="Howarth C."/>
            <person name="Larimer J."/>
            <person name="Lui A."/>
            <person name="MacDonald P.J.P."/>
            <person name="McCowen C."/>
            <person name="Montmayeur A."/>
            <person name="Murphy C."/>
            <person name="Neiman D."/>
            <person name="Pearson M."/>
            <person name="Priest M."/>
            <person name="Roberts A."/>
            <person name="Saif S."/>
            <person name="Shea T."/>
            <person name="Sisk P."/>
            <person name="Stolte C."/>
            <person name="Sykes S."/>
            <person name="Wortman J."/>
            <person name="Nusbaum C."/>
            <person name="Birren B."/>
        </authorList>
    </citation>
    <scope>NUCLEOTIDE SEQUENCE [LARGE SCALE GENOMIC DNA]</scope>
    <source>
        <strain evidence="2">H-22</strain>
    </source>
</reference>
<dbReference type="HOGENOM" id="CLU_382600_0_0_12"/>
<dbReference type="Proteomes" id="UP000011705">
    <property type="component" value="Chromosome"/>
</dbReference>
<dbReference type="AlphaFoldDB" id="A0A0E2EE94"/>
<name>A0A0E2EE94_TREDN</name>
<accession>A0A0E2EE94</accession>
<comment type="caution">
    <text evidence="2">The sequence shown here is derived from an EMBL/GenBank/DDBJ whole genome shotgun (WGS) entry which is preliminary data.</text>
</comment>
<dbReference type="InterPro" id="IPR032533">
    <property type="entry name" value="DUF4954"/>
</dbReference>
<dbReference type="RefSeq" id="WP_002672113.1">
    <property type="nucleotide sequence ID" value="NZ_CM001795.1"/>
</dbReference>
<gene>
    <name evidence="2" type="ORF">HMPREF9726_02227</name>
</gene>
<proteinExistence type="predicted"/>
<evidence type="ECO:0000259" key="1">
    <source>
        <dbReference type="Pfam" id="PF16314"/>
    </source>
</evidence>
<evidence type="ECO:0000313" key="2">
    <source>
        <dbReference type="EMBL" id="EMB30542.1"/>
    </source>
</evidence>
<dbReference type="EMBL" id="AGDV01000021">
    <property type="protein sequence ID" value="EMB30542.1"/>
    <property type="molecule type" value="Genomic_DNA"/>
</dbReference>
<organism evidence="2">
    <name type="scientific">Treponema denticola H-22</name>
    <dbReference type="NCBI Taxonomy" id="999432"/>
    <lineage>
        <taxon>Bacteria</taxon>
        <taxon>Pseudomonadati</taxon>
        <taxon>Spirochaetota</taxon>
        <taxon>Spirochaetia</taxon>
        <taxon>Spirochaetales</taxon>
        <taxon>Treponemataceae</taxon>
        <taxon>Treponema</taxon>
    </lineage>
</organism>
<protein>
    <recommendedName>
        <fullName evidence="1">DUF4954 domain-containing protein</fullName>
    </recommendedName>
</protein>
<feature type="domain" description="DUF4954" evidence="1">
    <location>
        <begin position="43"/>
        <end position="485"/>
    </location>
</feature>
<dbReference type="Pfam" id="PF16314">
    <property type="entry name" value="DUF4954"/>
    <property type="match status" value="1"/>
</dbReference>
<sequence>MAKMQIIKAEDFGYDFIDGKYLPNGKDEYYIRFNQTNHQNRKYRQLNSDEIERLIKNGNSSTDWSMVLVEDPFDTDLITNSLFAGLVRIASTQNFYLKYHDFTVPVGITNSKIISCDIGENCAIHYCAYLSHYIIGDRVILSRIDEMCTTNHSKFGEGLVKDGEDEQVRVTIDTVNEAGGREVYPFYDMITADAFLWARYRDDDKLIKKCEEITQNSKDSKRGYYGEVGSDSAIKSCRIIKDVNFGSSVYVKGANKLKNLTIKSTAEEPSQIGEGVELVNGIMGFGSRVFYGVKAVRFVLGNNCELKYGTRLIHSIVGDNSTISCCEVLNALIFPYHEQHHNNSFLVAAMIQGQSNMAAGATVGSNHNTRGNDGEIIAGRGFWPGLSSTLKHNCRFASFVILAKANYPAELDIPFPFSLVLNDPHEDRLEIMPAYYWMYNMYALERNNKKFLKRDKRITKTQHIETAYLAPDTAAEILNARTLLEKWICAAWIEAGNKALSIDTILKDKKDEAKNLFVKGENIERSKRRVKIIKAVESYAAYQDMLIWYGVTTLAEYFDKGLDKIGMSIEEFKLSSDFDFNWVNMGGQLIPEKKLNSIKEDIKAGKLNTWQDIHKSYDYAHDSYCHDKAENAYAVLCELMKVKKIDAALWTKLLDKAAAIRKYIEEQIFYTKNKDYNNHFRDITYRNSEERKAVLGSVEDNALIIEAKKDTEYYLKLFERHKA</sequence>